<sequence length="93" mass="10462">MLRHFARPTELYLYGGVSWPNTSRHVLLLLRPRETGQGLEASRRHRVPTLDRLRPGMGFSMSYGVTTPILSWSSSGLSSTLRTCMSYASLTYA</sequence>
<proteinExistence type="predicted"/>
<reference evidence="1 2" key="1">
    <citation type="journal article" date="2014" name="Agronomy (Basel)">
        <title>A Draft Genome Sequence for Ensete ventricosum, the Drought-Tolerant Tree Against Hunger.</title>
        <authorList>
            <person name="Harrison J."/>
            <person name="Moore K.A."/>
            <person name="Paszkiewicz K."/>
            <person name="Jones T."/>
            <person name="Grant M."/>
            <person name="Ambacheew D."/>
            <person name="Muzemil S."/>
            <person name="Studholme D.J."/>
        </authorList>
    </citation>
    <scope>NUCLEOTIDE SEQUENCE [LARGE SCALE GENOMIC DNA]</scope>
</reference>
<dbReference type="EMBL" id="AMZH03004846">
    <property type="protein sequence ID" value="RRT67995.1"/>
    <property type="molecule type" value="Genomic_DNA"/>
</dbReference>
<protein>
    <submittedName>
        <fullName evidence="1">Uncharacterized protein</fullName>
    </submittedName>
</protein>
<comment type="caution">
    <text evidence="1">The sequence shown here is derived from an EMBL/GenBank/DDBJ whole genome shotgun (WGS) entry which is preliminary data.</text>
</comment>
<organism evidence="1 2">
    <name type="scientific">Ensete ventricosum</name>
    <name type="common">Abyssinian banana</name>
    <name type="synonym">Musa ensete</name>
    <dbReference type="NCBI Taxonomy" id="4639"/>
    <lineage>
        <taxon>Eukaryota</taxon>
        <taxon>Viridiplantae</taxon>
        <taxon>Streptophyta</taxon>
        <taxon>Embryophyta</taxon>
        <taxon>Tracheophyta</taxon>
        <taxon>Spermatophyta</taxon>
        <taxon>Magnoliopsida</taxon>
        <taxon>Liliopsida</taxon>
        <taxon>Zingiberales</taxon>
        <taxon>Musaceae</taxon>
        <taxon>Ensete</taxon>
    </lineage>
</organism>
<dbReference type="Proteomes" id="UP000287651">
    <property type="component" value="Unassembled WGS sequence"/>
</dbReference>
<dbReference type="AlphaFoldDB" id="A0A426ZVJ5"/>
<accession>A0A426ZVJ5</accession>
<gene>
    <name evidence="1" type="ORF">B296_00038730</name>
</gene>
<name>A0A426ZVJ5_ENSVE</name>
<evidence type="ECO:0000313" key="1">
    <source>
        <dbReference type="EMBL" id="RRT67995.1"/>
    </source>
</evidence>
<evidence type="ECO:0000313" key="2">
    <source>
        <dbReference type="Proteomes" id="UP000287651"/>
    </source>
</evidence>